<sequence length="133" mass="14696">MQEPPIDVGRISVRPILLSEQARFDAGLDEHHWLGHRLVSETMRYVALSPDGEWLALVGFGAAALACRPRDSFVGWSDGERLGVKVIVIDVSEDSTAKEDLEDDVIEIVTVFSARLYGSHNQKTNGLSKGFKM</sequence>
<gene>
    <name evidence="1" type="ORF">AXFE_30390</name>
</gene>
<reference evidence="1 2" key="1">
    <citation type="submission" date="2015-01" db="EMBL/GenBank/DDBJ databases">
        <title>Draft genome of the acidophilic iron oxidizer Acidithrix ferrooxidans strain Py-F3.</title>
        <authorList>
            <person name="Poehlein A."/>
            <person name="Eisen S."/>
            <person name="Schloemann M."/>
            <person name="Johnson B.D."/>
            <person name="Daniel R."/>
            <person name="Muehling M."/>
        </authorList>
    </citation>
    <scope>NUCLEOTIDE SEQUENCE [LARGE SCALE GENOMIC DNA]</scope>
    <source>
        <strain evidence="1 2">Py-F3</strain>
    </source>
</reference>
<proteinExistence type="predicted"/>
<dbReference type="AlphaFoldDB" id="A0A0D8HDT6"/>
<dbReference type="STRING" id="1280514.AXFE_30390"/>
<protein>
    <submittedName>
        <fullName evidence="1">Uncharacterized protein</fullName>
    </submittedName>
</protein>
<organism evidence="1 2">
    <name type="scientific">Acidithrix ferrooxidans</name>
    <dbReference type="NCBI Taxonomy" id="1280514"/>
    <lineage>
        <taxon>Bacteria</taxon>
        <taxon>Bacillati</taxon>
        <taxon>Actinomycetota</taxon>
        <taxon>Acidimicrobiia</taxon>
        <taxon>Acidimicrobiales</taxon>
        <taxon>Acidimicrobiaceae</taxon>
        <taxon>Acidithrix</taxon>
    </lineage>
</organism>
<comment type="caution">
    <text evidence="1">The sequence shown here is derived from an EMBL/GenBank/DDBJ whole genome shotgun (WGS) entry which is preliminary data.</text>
</comment>
<evidence type="ECO:0000313" key="1">
    <source>
        <dbReference type="EMBL" id="KJF16093.1"/>
    </source>
</evidence>
<dbReference type="RefSeq" id="WP_052606709.1">
    <property type="nucleotide sequence ID" value="NZ_JXYS01000099.1"/>
</dbReference>
<dbReference type="Proteomes" id="UP000032360">
    <property type="component" value="Unassembled WGS sequence"/>
</dbReference>
<evidence type="ECO:0000313" key="2">
    <source>
        <dbReference type="Proteomes" id="UP000032360"/>
    </source>
</evidence>
<accession>A0A0D8HDT6</accession>
<dbReference type="Gene3D" id="1.10.287.2170">
    <property type="match status" value="1"/>
</dbReference>
<dbReference type="EMBL" id="JXYS01000099">
    <property type="protein sequence ID" value="KJF16093.1"/>
    <property type="molecule type" value="Genomic_DNA"/>
</dbReference>
<name>A0A0D8HDT6_9ACTN</name>
<keyword evidence="2" id="KW-1185">Reference proteome</keyword>
<dbReference type="OrthoDB" id="6139076at2"/>